<feature type="short sequence motif" description="'KMSKS' region" evidence="8">
    <location>
        <begin position="242"/>
        <end position="246"/>
    </location>
</feature>
<dbReference type="NCBIfam" id="TIGR00464">
    <property type="entry name" value="gltX_bact"/>
    <property type="match status" value="1"/>
</dbReference>
<organism evidence="11 12">
    <name type="scientific">Caedimonas varicaedens</name>
    <dbReference type="NCBI Taxonomy" id="1629334"/>
    <lineage>
        <taxon>Bacteria</taxon>
        <taxon>Pseudomonadati</taxon>
        <taxon>Pseudomonadota</taxon>
        <taxon>Alphaproteobacteria</taxon>
        <taxon>Holosporales</taxon>
        <taxon>Caedimonadaceae</taxon>
        <taxon>Caedimonas</taxon>
    </lineage>
</organism>
<evidence type="ECO:0000256" key="4">
    <source>
        <dbReference type="ARBA" id="ARBA00022741"/>
    </source>
</evidence>
<dbReference type="InterPro" id="IPR000924">
    <property type="entry name" value="Glu/Gln-tRNA-synth"/>
</dbReference>
<comment type="caution">
    <text evidence="8">Lacks conserved residue(s) required for the propagation of feature annotation.</text>
</comment>
<dbReference type="InterPro" id="IPR020058">
    <property type="entry name" value="Glu/Gln-tRNA-synth_Ib_cat-dom"/>
</dbReference>
<accession>A0A0K8MDU3</accession>
<dbReference type="Gene3D" id="3.40.50.620">
    <property type="entry name" value="HUPs"/>
    <property type="match status" value="1"/>
</dbReference>
<comment type="subcellular location">
    <subcellularLocation>
        <location evidence="8">Cytoplasm</location>
    </subcellularLocation>
</comment>
<dbReference type="GO" id="GO:0005737">
    <property type="term" value="C:cytoplasm"/>
    <property type="evidence" value="ECO:0007669"/>
    <property type="project" value="UniProtKB-SubCell"/>
</dbReference>
<comment type="function">
    <text evidence="8">Catalyzes the attachment of glutamate to tRNA(Glu) in a two-step reaction: glutamate is first activated by ATP to form Glu-AMP and then transferred to the acceptor end of tRNA(Glu).</text>
</comment>
<evidence type="ECO:0000256" key="5">
    <source>
        <dbReference type="ARBA" id="ARBA00022840"/>
    </source>
</evidence>
<comment type="caution">
    <text evidence="11">The sequence shown here is derived from an EMBL/GenBank/DDBJ whole genome shotgun (WGS) entry which is preliminary data.</text>
</comment>
<keyword evidence="6 8" id="KW-0648">Protein biosynthesis</keyword>
<dbReference type="Gene3D" id="1.10.10.350">
    <property type="match status" value="1"/>
</dbReference>
<dbReference type="InterPro" id="IPR049940">
    <property type="entry name" value="GluQ/Sye"/>
</dbReference>
<dbReference type="InterPro" id="IPR004527">
    <property type="entry name" value="Glu-tRNA-ligase_bac/mito"/>
</dbReference>
<evidence type="ECO:0000256" key="3">
    <source>
        <dbReference type="ARBA" id="ARBA00022598"/>
    </source>
</evidence>
<evidence type="ECO:0000256" key="7">
    <source>
        <dbReference type="ARBA" id="ARBA00023146"/>
    </source>
</evidence>
<reference evidence="11 12" key="1">
    <citation type="submission" date="2015-03" db="EMBL/GenBank/DDBJ databases">
        <title>Caedibacter varicaedens, whole genome shotgun sequence.</title>
        <authorList>
            <person name="Suzuki H."/>
            <person name="Dapper A.L."/>
            <person name="Gibson A.K."/>
            <person name="Jackson C."/>
            <person name="Lee H."/>
            <person name="Pejaver V.R."/>
            <person name="Doak T."/>
            <person name="Lynch M."/>
        </authorList>
    </citation>
    <scope>NUCLEOTIDE SEQUENCE [LARGE SCALE GENOMIC DNA]</scope>
</reference>
<dbReference type="SUPFAM" id="SSF52374">
    <property type="entry name" value="Nucleotidylyl transferase"/>
    <property type="match status" value="1"/>
</dbReference>
<comment type="similarity">
    <text evidence="1 8">Belongs to the class-I aminoacyl-tRNA synthetase family. Glutamate--tRNA ligase type 1 subfamily.</text>
</comment>
<evidence type="ECO:0000313" key="11">
    <source>
        <dbReference type="EMBL" id="GAO98701.1"/>
    </source>
</evidence>
<keyword evidence="7 8" id="KW-0030">Aminoacyl-tRNA synthetase</keyword>
<protein>
    <recommendedName>
        <fullName evidence="8">Glutamate--tRNA ligase</fullName>
        <ecNumber evidence="8">6.1.1.17</ecNumber>
    </recommendedName>
    <alternativeName>
        <fullName evidence="8">Glutamyl-tRNA synthetase</fullName>
        <shortName evidence="8">GluRS</shortName>
    </alternativeName>
</protein>
<dbReference type="PROSITE" id="PS00178">
    <property type="entry name" value="AA_TRNA_LIGASE_I"/>
    <property type="match status" value="1"/>
</dbReference>
<dbReference type="PANTHER" id="PTHR43311">
    <property type="entry name" value="GLUTAMATE--TRNA LIGASE"/>
    <property type="match status" value="1"/>
</dbReference>
<keyword evidence="12" id="KW-1185">Reference proteome</keyword>
<dbReference type="GO" id="GO:0004818">
    <property type="term" value="F:glutamate-tRNA ligase activity"/>
    <property type="evidence" value="ECO:0007669"/>
    <property type="project" value="UniProtKB-UniRule"/>
</dbReference>
<dbReference type="SUPFAM" id="SSF48163">
    <property type="entry name" value="An anticodon-binding domain of class I aminoacyl-tRNA synthetases"/>
    <property type="match status" value="1"/>
</dbReference>
<keyword evidence="3 8" id="KW-0436">Ligase</keyword>
<evidence type="ECO:0000256" key="2">
    <source>
        <dbReference type="ARBA" id="ARBA00022490"/>
    </source>
</evidence>
<dbReference type="GO" id="GO:0005524">
    <property type="term" value="F:ATP binding"/>
    <property type="evidence" value="ECO:0007669"/>
    <property type="project" value="UniProtKB-UniRule"/>
</dbReference>
<sequence length="448" mass="51544">MKPVVRFAPSPTGLLHIGNARTALINWLFARHHQGTFILRLDDTDLERSKDEYTQALFQDLAWLGMSYDAFHVQSTRLDRYSLAAEKLKEAGRLYPCYETQLELDFKRRLQRTQGLPPVYDRAALKLSAHEKKKYEDEGRTPHWRFLLKSDPIAWNDLSRGELRFERNTMSDPILIREDSSPVYTLSSVVDDIELGVTHILRGEDHISNTAVQIQLFEALGADARSFTFGHLPMLVGERGESLSKRFGSLSLHSLRTEGLESLALASYLVKLGTSDDIVPALSLHHLVEDFDMNHFGRSSPRFSVEMLERLNAKLLHHWLYEEVTPRLKELSLENVDKTFWQAVHGNLNKLSDLHHFQEICQGQVVPKIEDHDYIKLALELLPEAPWTIETWRDWTGLLKEKTERRGKELFMPLRLALTGESHGPEMKDLLPLIGREKVEKRLLGITT</sequence>
<dbReference type="PRINTS" id="PR00987">
    <property type="entry name" value="TRNASYNTHGLU"/>
</dbReference>
<evidence type="ECO:0000256" key="1">
    <source>
        <dbReference type="ARBA" id="ARBA00007894"/>
    </source>
</evidence>
<dbReference type="InterPro" id="IPR045462">
    <property type="entry name" value="aa-tRNA-synth_I_cd-bd"/>
</dbReference>
<dbReference type="InterPro" id="IPR014729">
    <property type="entry name" value="Rossmann-like_a/b/a_fold"/>
</dbReference>
<comment type="catalytic activity">
    <reaction evidence="8">
        <text>tRNA(Glu) + L-glutamate + ATP = L-glutamyl-tRNA(Glu) + AMP + diphosphate</text>
        <dbReference type="Rhea" id="RHEA:23540"/>
        <dbReference type="Rhea" id="RHEA-COMP:9663"/>
        <dbReference type="Rhea" id="RHEA-COMP:9680"/>
        <dbReference type="ChEBI" id="CHEBI:29985"/>
        <dbReference type="ChEBI" id="CHEBI:30616"/>
        <dbReference type="ChEBI" id="CHEBI:33019"/>
        <dbReference type="ChEBI" id="CHEBI:78442"/>
        <dbReference type="ChEBI" id="CHEBI:78520"/>
        <dbReference type="ChEBI" id="CHEBI:456215"/>
        <dbReference type="EC" id="6.1.1.17"/>
    </reaction>
</comment>
<dbReference type="EMBL" id="BBVC01000080">
    <property type="protein sequence ID" value="GAO98701.1"/>
    <property type="molecule type" value="Genomic_DNA"/>
</dbReference>
<dbReference type="OrthoDB" id="9807503at2"/>
<dbReference type="InterPro" id="IPR020751">
    <property type="entry name" value="aa-tRNA-synth_I_codon-bd_sub2"/>
</dbReference>
<dbReference type="GO" id="GO:0000049">
    <property type="term" value="F:tRNA binding"/>
    <property type="evidence" value="ECO:0007669"/>
    <property type="project" value="InterPro"/>
</dbReference>
<evidence type="ECO:0000259" key="10">
    <source>
        <dbReference type="Pfam" id="PF19269"/>
    </source>
</evidence>
<keyword evidence="2 8" id="KW-0963">Cytoplasm</keyword>
<comment type="subunit">
    <text evidence="8">Monomer.</text>
</comment>
<evidence type="ECO:0000313" key="12">
    <source>
        <dbReference type="Proteomes" id="UP000036771"/>
    </source>
</evidence>
<keyword evidence="5 8" id="KW-0067">ATP-binding</keyword>
<name>A0A0K8MDU3_9PROT</name>
<dbReference type="PANTHER" id="PTHR43311:SF2">
    <property type="entry name" value="GLUTAMATE--TRNA LIGASE, MITOCHONDRIAL-RELATED"/>
    <property type="match status" value="1"/>
</dbReference>
<evidence type="ECO:0000256" key="6">
    <source>
        <dbReference type="ARBA" id="ARBA00022917"/>
    </source>
</evidence>
<dbReference type="Pfam" id="PF19269">
    <property type="entry name" value="Anticodon_2"/>
    <property type="match status" value="1"/>
</dbReference>
<gene>
    <name evidence="11" type="primary">gltX_2</name>
    <name evidence="8" type="synonym">gltX</name>
    <name evidence="11" type="ORF">Cva_01366</name>
</gene>
<dbReference type="InterPro" id="IPR001412">
    <property type="entry name" value="aa-tRNA-synth_I_CS"/>
</dbReference>
<keyword evidence="4 8" id="KW-0547">Nucleotide-binding</keyword>
<dbReference type="HAMAP" id="MF_00022">
    <property type="entry name" value="Glu_tRNA_synth_type1"/>
    <property type="match status" value="1"/>
</dbReference>
<feature type="short sequence motif" description="'HIGH' region" evidence="8">
    <location>
        <begin position="9"/>
        <end position="19"/>
    </location>
</feature>
<dbReference type="GO" id="GO:0006424">
    <property type="term" value="P:glutamyl-tRNA aminoacylation"/>
    <property type="evidence" value="ECO:0007669"/>
    <property type="project" value="UniProtKB-UniRule"/>
</dbReference>
<proteinExistence type="inferred from homology"/>
<evidence type="ECO:0000259" key="9">
    <source>
        <dbReference type="Pfam" id="PF00749"/>
    </source>
</evidence>
<dbReference type="Pfam" id="PF00749">
    <property type="entry name" value="tRNA-synt_1c"/>
    <property type="match status" value="1"/>
</dbReference>
<feature type="domain" description="Aminoacyl-tRNA synthetase class I anticodon-binding" evidence="10">
    <location>
        <begin position="373"/>
        <end position="443"/>
    </location>
</feature>
<feature type="domain" description="Glutamyl/glutaminyl-tRNA synthetase class Ib catalytic" evidence="9">
    <location>
        <begin position="4"/>
        <end position="303"/>
    </location>
</feature>
<evidence type="ECO:0000256" key="8">
    <source>
        <dbReference type="HAMAP-Rule" id="MF_00022"/>
    </source>
</evidence>
<dbReference type="EC" id="6.1.1.17" evidence="8"/>
<feature type="binding site" evidence="8">
    <location>
        <position position="245"/>
    </location>
    <ligand>
        <name>ATP</name>
        <dbReference type="ChEBI" id="CHEBI:30616"/>
    </ligand>
</feature>
<dbReference type="Proteomes" id="UP000036771">
    <property type="component" value="Unassembled WGS sequence"/>
</dbReference>
<dbReference type="AlphaFoldDB" id="A0A0K8MDU3"/>
<dbReference type="InterPro" id="IPR008925">
    <property type="entry name" value="aa_tRNA-synth_I_cd-bd_sf"/>
</dbReference>
<dbReference type="STRING" id="1629334.Cva_01366"/>